<dbReference type="Proteomes" id="UP000814033">
    <property type="component" value="Unassembled WGS sequence"/>
</dbReference>
<accession>A0ACB8R7A9</accession>
<organism evidence="1 2">
    <name type="scientific">Auriscalpium vulgare</name>
    <dbReference type="NCBI Taxonomy" id="40419"/>
    <lineage>
        <taxon>Eukaryota</taxon>
        <taxon>Fungi</taxon>
        <taxon>Dikarya</taxon>
        <taxon>Basidiomycota</taxon>
        <taxon>Agaricomycotina</taxon>
        <taxon>Agaricomycetes</taxon>
        <taxon>Russulales</taxon>
        <taxon>Auriscalpiaceae</taxon>
        <taxon>Auriscalpium</taxon>
    </lineage>
</organism>
<dbReference type="EMBL" id="MU276301">
    <property type="protein sequence ID" value="KAI0039466.1"/>
    <property type="molecule type" value="Genomic_DNA"/>
</dbReference>
<reference evidence="1" key="2">
    <citation type="journal article" date="2022" name="New Phytol.">
        <title>Evolutionary transition to the ectomycorrhizal habit in the genomes of a hyperdiverse lineage of mushroom-forming fungi.</title>
        <authorList>
            <person name="Looney B."/>
            <person name="Miyauchi S."/>
            <person name="Morin E."/>
            <person name="Drula E."/>
            <person name="Courty P.E."/>
            <person name="Kohler A."/>
            <person name="Kuo A."/>
            <person name="LaButti K."/>
            <person name="Pangilinan J."/>
            <person name="Lipzen A."/>
            <person name="Riley R."/>
            <person name="Andreopoulos W."/>
            <person name="He G."/>
            <person name="Johnson J."/>
            <person name="Nolan M."/>
            <person name="Tritt A."/>
            <person name="Barry K.W."/>
            <person name="Grigoriev I.V."/>
            <person name="Nagy L.G."/>
            <person name="Hibbett D."/>
            <person name="Henrissat B."/>
            <person name="Matheny P.B."/>
            <person name="Labbe J."/>
            <person name="Martin F.M."/>
        </authorList>
    </citation>
    <scope>NUCLEOTIDE SEQUENCE</scope>
    <source>
        <strain evidence="1">FP105234-sp</strain>
    </source>
</reference>
<protein>
    <submittedName>
        <fullName evidence="1">Uncharacterized protein</fullName>
    </submittedName>
</protein>
<sequence length="174" mass="19644">MNVLPSSGMRYSTAKDTVVHFRGRDQVQDDSSKEGKQAGALAAFASLGYQGLTVGDFEQLHNSDEYDTEMAVMAEVRSYFQVSYKRIIDTIPMAVDSIFVKGIPVALRVFLRERLNLNDKNASSRCTHYFAEEYETVARRHELLTQKTTLEAVKDVLDNFGFSTSHEIVLQPRP</sequence>
<evidence type="ECO:0000313" key="1">
    <source>
        <dbReference type="EMBL" id="KAI0039466.1"/>
    </source>
</evidence>
<name>A0ACB8R7A9_9AGAM</name>
<evidence type="ECO:0000313" key="2">
    <source>
        <dbReference type="Proteomes" id="UP000814033"/>
    </source>
</evidence>
<comment type="caution">
    <text evidence="1">The sequence shown here is derived from an EMBL/GenBank/DDBJ whole genome shotgun (WGS) entry which is preliminary data.</text>
</comment>
<keyword evidence="2" id="KW-1185">Reference proteome</keyword>
<reference evidence="1" key="1">
    <citation type="submission" date="2021-02" db="EMBL/GenBank/DDBJ databases">
        <authorList>
            <consortium name="DOE Joint Genome Institute"/>
            <person name="Ahrendt S."/>
            <person name="Looney B.P."/>
            <person name="Miyauchi S."/>
            <person name="Morin E."/>
            <person name="Drula E."/>
            <person name="Courty P.E."/>
            <person name="Chicoki N."/>
            <person name="Fauchery L."/>
            <person name="Kohler A."/>
            <person name="Kuo A."/>
            <person name="Labutti K."/>
            <person name="Pangilinan J."/>
            <person name="Lipzen A."/>
            <person name="Riley R."/>
            <person name="Andreopoulos W."/>
            <person name="He G."/>
            <person name="Johnson J."/>
            <person name="Barry K.W."/>
            <person name="Grigoriev I.V."/>
            <person name="Nagy L."/>
            <person name="Hibbett D."/>
            <person name="Henrissat B."/>
            <person name="Matheny P.B."/>
            <person name="Labbe J."/>
            <person name="Martin F."/>
        </authorList>
    </citation>
    <scope>NUCLEOTIDE SEQUENCE</scope>
    <source>
        <strain evidence="1">FP105234-sp</strain>
    </source>
</reference>
<proteinExistence type="predicted"/>
<gene>
    <name evidence="1" type="ORF">FA95DRAFT_1020550</name>
</gene>